<proteinExistence type="predicted"/>
<feature type="non-terminal residue" evidence="2">
    <location>
        <position position="1"/>
    </location>
</feature>
<name>A0A1B6DA92_9HEMI</name>
<accession>A0A1B6DA92</accession>
<dbReference type="AlphaFoldDB" id="A0A1B6DA92"/>
<reference evidence="2" key="1">
    <citation type="submission" date="2015-12" db="EMBL/GenBank/DDBJ databases">
        <title>De novo transcriptome assembly of four potential Pierce s Disease insect vectors from Arizona vineyards.</title>
        <authorList>
            <person name="Tassone E.E."/>
        </authorList>
    </citation>
    <scope>NUCLEOTIDE SEQUENCE</scope>
</reference>
<gene>
    <name evidence="2" type="ORF">g.831</name>
</gene>
<feature type="compositionally biased region" description="Polar residues" evidence="1">
    <location>
        <begin position="40"/>
        <end position="50"/>
    </location>
</feature>
<organism evidence="2">
    <name type="scientific">Clastoptera arizonana</name>
    <name type="common">Arizona spittle bug</name>
    <dbReference type="NCBI Taxonomy" id="38151"/>
    <lineage>
        <taxon>Eukaryota</taxon>
        <taxon>Metazoa</taxon>
        <taxon>Ecdysozoa</taxon>
        <taxon>Arthropoda</taxon>
        <taxon>Hexapoda</taxon>
        <taxon>Insecta</taxon>
        <taxon>Pterygota</taxon>
        <taxon>Neoptera</taxon>
        <taxon>Paraneoptera</taxon>
        <taxon>Hemiptera</taxon>
        <taxon>Auchenorrhyncha</taxon>
        <taxon>Cercopoidea</taxon>
        <taxon>Clastopteridae</taxon>
        <taxon>Clastoptera</taxon>
    </lineage>
</organism>
<dbReference type="EMBL" id="GEDC01014685">
    <property type="protein sequence ID" value="JAS22613.1"/>
    <property type="molecule type" value="Transcribed_RNA"/>
</dbReference>
<evidence type="ECO:0000256" key="1">
    <source>
        <dbReference type="SAM" id="MobiDB-lite"/>
    </source>
</evidence>
<evidence type="ECO:0000313" key="2">
    <source>
        <dbReference type="EMBL" id="JAS22613.1"/>
    </source>
</evidence>
<protein>
    <submittedName>
        <fullName evidence="2">Uncharacterized protein</fullName>
    </submittedName>
</protein>
<sequence>LTVRCLRYQCFERAVLSTHVAPRGGLRVLKVGRNGRRYASSETSEEINVTTDDEDSNLSPTPDDQRLSGFVFNPLNQKCEELEKLGQTDMRASIESWREMSALNAFRVQHAPSASQPLPLIKYDRDRVL</sequence>
<feature type="region of interest" description="Disordered" evidence="1">
    <location>
        <begin position="37"/>
        <end position="67"/>
    </location>
</feature>